<feature type="transmembrane region" description="Helical" evidence="1">
    <location>
        <begin position="269"/>
        <end position="287"/>
    </location>
</feature>
<keyword evidence="1" id="KW-0472">Membrane</keyword>
<evidence type="ECO:0000313" key="4">
    <source>
        <dbReference type="Proteomes" id="UP000789405"/>
    </source>
</evidence>
<organism evidence="3 4">
    <name type="scientific">Dentiscutata erythropus</name>
    <dbReference type="NCBI Taxonomy" id="1348616"/>
    <lineage>
        <taxon>Eukaryota</taxon>
        <taxon>Fungi</taxon>
        <taxon>Fungi incertae sedis</taxon>
        <taxon>Mucoromycota</taxon>
        <taxon>Glomeromycotina</taxon>
        <taxon>Glomeromycetes</taxon>
        <taxon>Diversisporales</taxon>
        <taxon>Gigasporaceae</taxon>
        <taxon>Dentiscutata</taxon>
    </lineage>
</organism>
<evidence type="ECO:0000313" key="3">
    <source>
        <dbReference type="EMBL" id="CAG8468492.1"/>
    </source>
</evidence>
<gene>
    <name evidence="3" type="ORF">DERYTH_LOCUS1341</name>
</gene>
<feature type="signal peptide" evidence="2">
    <location>
        <begin position="1"/>
        <end position="24"/>
    </location>
</feature>
<feature type="chain" id="PRO_5040275840" evidence="2">
    <location>
        <begin position="25"/>
        <end position="288"/>
    </location>
</feature>
<dbReference type="OrthoDB" id="10490245at2759"/>
<evidence type="ECO:0000256" key="2">
    <source>
        <dbReference type="SAM" id="SignalP"/>
    </source>
</evidence>
<accession>A0A9N8W1F9</accession>
<keyword evidence="1" id="KW-0812">Transmembrane</keyword>
<name>A0A9N8W1F9_9GLOM</name>
<proteinExistence type="predicted"/>
<comment type="caution">
    <text evidence="3">The sequence shown here is derived from an EMBL/GenBank/DDBJ whole genome shotgun (WGS) entry which is preliminary data.</text>
</comment>
<dbReference type="PROSITE" id="PS51257">
    <property type="entry name" value="PROKAR_LIPOPROTEIN"/>
    <property type="match status" value="1"/>
</dbReference>
<evidence type="ECO:0000256" key="1">
    <source>
        <dbReference type="SAM" id="Phobius"/>
    </source>
</evidence>
<reference evidence="3" key="1">
    <citation type="submission" date="2021-06" db="EMBL/GenBank/DDBJ databases">
        <authorList>
            <person name="Kallberg Y."/>
            <person name="Tangrot J."/>
            <person name="Rosling A."/>
        </authorList>
    </citation>
    <scope>NUCLEOTIDE SEQUENCE</scope>
    <source>
        <strain evidence="3">MA453B</strain>
    </source>
</reference>
<keyword evidence="1" id="KW-1133">Transmembrane helix</keyword>
<keyword evidence="2" id="KW-0732">Signal</keyword>
<keyword evidence="4" id="KW-1185">Reference proteome</keyword>
<dbReference type="AlphaFoldDB" id="A0A9N8W1F9"/>
<protein>
    <submittedName>
        <fullName evidence="3">13648_t:CDS:1</fullName>
    </submittedName>
</protein>
<dbReference type="EMBL" id="CAJVPY010000366">
    <property type="protein sequence ID" value="CAG8468492.1"/>
    <property type="molecule type" value="Genomic_DNA"/>
</dbReference>
<sequence length="288" mass="30359">MSKIEFFAISLFLWISCIDGLAAANHVMTVTERVTNFVTMYIPATAKSPPFGVSQQKMTQIASNHKVLPSSPRVESVSPILNIQTTSIEVISNPATPIVSATEIPTGTTGIIPATSVDTIKTIPAISADTIKIISTATSAPIEATTPSPINTIATDPFTSIATDTAKFTTLKPSTLIQSTSIQTMTTASATIQMITTPATTNTLQRTPLTNSAVSATIQKSPSITSTATSKVISALRTHSTNNQHPTNTIASVNRPSSAIGNTLMIESMMFWSLLVAIAISIFVFGMV</sequence>
<dbReference type="Proteomes" id="UP000789405">
    <property type="component" value="Unassembled WGS sequence"/>
</dbReference>